<proteinExistence type="predicted"/>
<evidence type="ECO:0000313" key="2">
    <source>
        <dbReference type="Proteomes" id="UP000607653"/>
    </source>
</evidence>
<keyword evidence="2" id="KW-1185">Reference proteome</keyword>
<dbReference type="Proteomes" id="UP000607653">
    <property type="component" value="Unassembled WGS sequence"/>
</dbReference>
<dbReference type="AlphaFoldDB" id="A0A822ZGD9"/>
<sequence>MVVWLPTGDGLKISYGLRSKNCSGRKSIKQSYFMM</sequence>
<gene>
    <name evidence="1" type="ORF">HUJ06_003434</name>
</gene>
<dbReference type="EMBL" id="DUZY01000007">
    <property type="protein sequence ID" value="DAD45204.1"/>
    <property type="molecule type" value="Genomic_DNA"/>
</dbReference>
<organism evidence="1 2">
    <name type="scientific">Nelumbo nucifera</name>
    <name type="common">Sacred lotus</name>
    <dbReference type="NCBI Taxonomy" id="4432"/>
    <lineage>
        <taxon>Eukaryota</taxon>
        <taxon>Viridiplantae</taxon>
        <taxon>Streptophyta</taxon>
        <taxon>Embryophyta</taxon>
        <taxon>Tracheophyta</taxon>
        <taxon>Spermatophyta</taxon>
        <taxon>Magnoliopsida</taxon>
        <taxon>Proteales</taxon>
        <taxon>Nelumbonaceae</taxon>
        <taxon>Nelumbo</taxon>
    </lineage>
</organism>
<reference evidence="1 2" key="1">
    <citation type="journal article" date="2020" name="Mol. Biol. Evol.">
        <title>Distinct Expression and Methylation Patterns for Genes with Different Fates following a Single Whole-Genome Duplication in Flowering Plants.</title>
        <authorList>
            <person name="Shi T."/>
            <person name="Rahmani R.S."/>
            <person name="Gugger P.F."/>
            <person name="Wang M."/>
            <person name="Li H."/>
            <person name="Zhang Y."/>
            <person name="Li Z."/>
            <person name="Wang Q."/>
            <person name="Van de Peer Y."/>
            <person name="Marchal K."/>
            <person name="Chen J."/>
        </authorList>
    </citation>
    <scope>NUCLEOTIDE SEQUENCE [LARGE SCALE GENOMIC DNA]</scope>
    <source>
        <tissue evidence="1">Leaf</tissue>
    </source>
</reference>
<comment type="caution">
    <text evidence="1">The sequence shown here is derived from an EMBL/GenBank/DDBJ whole genome shotgun (WGS) entry which is preliminary data.</text>
</comment>
<name>A0A822ZGD9_NELNU</name>
<evidence type="ECO:0000313" key="1">
    <source>
        <dbReference type="EMBL" id="DAD45204.1"/>
    </source>
</evidence>
<protein>
    <submittedName>
        <fullName evidence="1">Uncharacterized protein</fullName>
    </submittedName>
</protein>
<accession>A0A822ZGD9</accession>